<evidence type="ECO:0000313" key="4">
    <source>
        <dbReference type="EMBL" id="MBB4951130.1"/>
    </source>
</evidence>
<dbReference type="AlphaFoldDB" id="A0A7W7SIJ9"/>
<evidence type="ECO:0000256" key="2">
    <source>
        <dbReference type="RuleBase" id="RU003749"/>
    </source>
</evidence>
<evidence type="ECO:0000259" key="3">
    <source>
        <dbReference type="PROSITE" id="PS50801"/>
    </source>
</evidence>
<keyword evidence="5" id="KW-1185">Reference proteome</keyword>
<accession>A0A7W7SIJ9</accession>
<dbReference type="InterPro" id="IPR003658">
    <property type="entry name" value="Anti-sigma_ant"/>
</dbReference>
<dbReference type="InterPro" id="IPR036513">
    <property type="entry name" value="STAS_dom_sf"/>
</dbReference>
<gene>
    <name evidence="4" type="ORF">F4556_006665</name>
</gene>
<sequence length="129" mass="13615">MSTDRTGPQAAALTVTSRTEPDGSIVCRLCGELDLDSLSAAKVVFAQHLEARPARLLVDLEELTFCDSSGLNLLIKTRQAAQEVGVDLRLGTLSAQVERLLAITGAGEVFTAHPADAAARPTTPDETLD</sequence>
<dbReference type="CDD" id="cd07043">
    <property type="entry name" value="STAS_anti-anti-sigma_factors"/>
    <property type="match status" value="1"/>
</dbReference>
<proteinExistence type="inferred from homology"/>
<dbReference type="PANTHER" id="PTHR33495:SF2">
    <property type="entry name" value="ANTI-SIGMA FACTOR ANTAGONIST TM_1081-RELATED"/>
    <property type="match status" value="1"/>
</dbReference>
<comment type="caution">
    <text evidence="4">The sequence shown here is derived from an EMBL/GenBank/DDBJ whole genome shotgun (WGS) entry which is preliminary data.</text>
</comment>
<evidence type="ECO:0000256" key="1">
    <source>
        <dbReference type="ARBA" id="ARBA00009013"/>
    </source>
</evidence>
<dbReference type="PANTHER" id="PTHR33495">
    <property type="entry name" value="ANTI-SIGMA FACTOR ANTAGONIST TM_1081-RELATED-RELATED"/>
    <property type="match status" value="1"/>
</dbReference>
<reference evidence="4 5" key="1">
    <citation type="submission" date="2020-08" db="EMBL/GenBank/DDBJ databases">
        <title>Sequencing the genomes of 1000 actinobacteria strains.</title>
        <authorList>
            <person name="Klenk H.-P."/>
        </authorList>
    </citation>
    <scope>NUCLEOTIDE SEQUENCE [LARGE SCALE GENOMIC DNA]</scope>
    <source>
        <strain evidence="4 5">DSM 44786</strain>
    </source>
</reference>
<dbReference type="Gene3D" id="3.30.750.24">
    <property type="entry name" value="STAS domain"/>
    <property type="match status" value="1"/>
</dbReference>
<feature type="domain" description="STAS" evidence="3">
    <location>
        <begin position="14"/>
        <end position="105"/>
    </location>
</feature>
<dbReference type="InterPro" id="IPR002645">
    <property type="entry name" value="STAS_dom"/>
</dbReference>
<dbReference type="GO" id="GO:0043856">
    <property type="term" value="F:anti-sigma factor antagonist activity"/>
    <property type="evidence" value="ECO:0007669"/>
    <property type="project" value="InterPro"/>
</dbReference>
<dbReference type="PROSITE" id="PS50801">
    <property type="entry name" value="STAS"/>
    <property type="match status" value="1"/>
</dbReference>
<comment type="similarity">
    <text evidence="1 2">Belongs to the anti-sigma-factor antagonist family.</text>
</comment>
<name>A0A7W7SIJ9_9ACTN</name>
<dbReference type="Pfam" id="PF01740">
    <property type="entry name" value="STAS"/>
    <property type="match status" value="1"/>
</dbReference>
<dbReference type="SUPFAM" id="SSF52091">
    <property type="entry name" value="SpoIIaa-like"/>
    <property type="match status" value="1"/>
</dbReference>
<organism evidence="4 5">
    <name type="scientific">Kitasatospora gansuensis</name>
    <dbReference type="NCBI Taxonomy" id="258050"/>
    <lineage>
        <taxon>Bacteria</taxon>
        <taxon>Bacillati</taxon>
        <taxon>Actinomycetota</taxon>
        <taxon>Actinomycetes</taxon>
        <taxon>Kitasatosporales</taxon>
        <taxon>Streptomycetaceae</taxon>
        <taxon>Kitasatospora</taxon>
    </lineage>
</organism>
<protein>
    <recommendedName>
        <fullName evidence="2">Anti-sigma factor antagonist</fullName>
    </recommendedName>
</protein>
<dbReference type="EMBL" id="JACHJR010000001">
    <property type="protein sequence ID" value="MBB4951130.1"/>
    <property type="molecule type" value="Genomic_DNA"/>
</dbReference>
<dbReference type="NCBIfam" id="TIGR00377">
    <property type="entry name" value="ant_ant_sig"/>
    <property type="match status" value="1"/>
</dbReference>
<evidence type="ECO:0000313" key="5">
    <source>
        <dbReference type="Proteomes" id="UP000573327"/>
    </source>
</evidence>
<dbReference type="RefSeq" id="WP_184922871.1">
    <property type="nucleotide sequence ID" value="NZ_JACHJR010000001.1"/>
</dbReference>
<dbReference type="Proteomes" id="UP000573327">
    <property type="component" value="Unassembled WGS sequence"/>
</dbReference>